<proteinExistence type="predicted"/>
<comment type="caution">
    <text evidence="1">The sequence shown here is derived from an EMBL/GenBank/DDBJ whole genome shotgun (WGS) entry which is preliminary data.</text>
</comment>
<dbReference type="Gene3D" id="1.10.340.30">
    <property type="entry name" value="Hypothetical protein, domain 2"/>
    <property type="match status" value="1"/>
</dbReference>
<evidence type="ECO:0000313" key="2">
    <source>
        <dbReference type="Proteomes" id="UP001139104"/>
    </source>
</evidence>
<organism evidence="1 2">
    <name type="scientific">Candidatus Rhodoblastus alkanivorans</name>
    <dbReference type="NCBI Taxonomy" id="2954117"/>
    <lineage>
        <taxon>Bacteria</taxon>
        <taxon>Pseudomonadati</taxon>
        <taxon>Pseudomonadota</taxon>
        <taxon>Alphaproteobacteria</taxon>
        <taxon>Hyphomicrobiales</taxon>
        <taxon>Rhodoblastaceae</taxon>
        <taxon>Rhodoblastus</taxon>
    </lineage>
</organism>
<dbReference type="Proteomes" id="UP001139104">
    <property type="component" value="Unassembled WGS sequence"/>
</dbReference>
<name>A0ABS9Z7Y6_9HYPH</name>
<evidence type="ECO:0000313" key="1">
    <source>
        <dbReference type="EMBL" id="MCI4683555.1"/>
    </source>
</evidence>
<dbReference type="EMBL" id="JAIVFP010000001">
    <property type="protein sequence ID" value="MCI4683555.1"/>
    <property type="molecule type" value="Genomic_DNA"/>
</dbReference>
<reference evidence="1" key="1">
    <citation type="journal article" date="2022" name="ISME J.">
        <title>Identification of active gaseous-alkane degraders at natural gas seeps.</title>
        <authorList>
            <person name="Farhan Ul Haque M."/>
            <person name="Hernandez M."/>
            <person name="Crombie A.T."/>
            <person name="Murrell J.C."/>
        </authorList>
    </citation>
    <scope>NUCLEOTIDE SEQUENCE</scope>
    <source>
        <strain evidence="1">PC2</strain>
    </source>
</reference>
<accession>A0ABS9Z7Y6</accession>
<protein>
    <recommendedName>
        <fullName evidence="3">DNA methylase</fullName>
    </recommendedName>
</protein>
<dbReference type="InterPro" id="IPR011257">
    <property type="entry name" value="DNA_glycosylase"/>
</dbReference>
<evidence type="ECO:0008006" key="3">
    <source>
        <dbReference type="Google" id="ProtNLM"/>
    </source>
</evidence>
<dbReference type="RefSeq" id="WP_243067503.1">
    <property type="nucleotide sequence ID" value="NZ_JAIVFK010000009.1"/>
</dbReference>
<dbReference type="SUPFAM" id="SSF48150">
    <property type="entry name" value="DNA-glycosylase"/>
    <property type="match status" value="1"/>
</dbReference>
<gene>
    <name evidence="1" type="ORF">K2U94_12390</name>
</gene>
<sequence>MSAKPADSNDRLEQARLYSEELGLDIASGRERDLFLWFIASQLFGQRISEEIAARTFRAFVAHGLTSPQKILDAGWDYLVNPVMREGGYVRYDESKSRKILRACRKLLDQYDGKVSRLHEVAADARDLEARLDEFYGVGPVTIEIFLRELRPFWKKADPETPPALRNLARKFGVDLEAYDRGSLRLARVEAGLIRARHSAPRKN</sequence>
<keyword evidence="2" id="KW-1185">Reference proteome</keyword>